<dbReference type="AlphaFoldDB" id="A0A644W370"/>
<proteinExistence type="predicted"/>
<evidence type="ECO:0000313" key="1">
    <source>
        <dbReference type="EMBL" id="MPL98018.1"/>
    </source>
</evidence>
<dbReference type="EMBL" id="VSSQ01000585">
    <property type="protein sequence ID" value="MPL98018.1"/>
    <property type="molecule type" value="Genomic_DNA"/>
</dbReference>
<comment type="caution">
    <text evidence="1">The sequence shown here is derived from an EMBL/GenBank/DDBJ whole genome shotgun (WGS) entry which is preliminary data.</text>
</comment>
<accession>A0A644W370</accession>
<reference evidence="1" key="1">
    <citation type="submission" date="2019-08" db="EMBL/GenBank/DDBJ databases">
        <authorList>
            <person name="Kucharzyk K."/>
            <person name="Murdoch R.W."/>
            <person name="Higgins S."/>
            <person name="Loffler F."/>
        </authorList>
    </citation>
    <scope>NUCLEOTIDE SEQUENCE</scope>
</reference>
<organism evidence="1">
    <name type="scientific">bioreactor metagenome</name>
    <dbReference type="NCBI Taxonomy" id="1076179"/>
    <lineage>
        <taxon>unclassified sequences</taxon>
        <taxon>metagenomes</taxon>
        <taxon>ecological metagenomes</taxon>
    </lineage>
</organism>
<gene>
    <name evidence="1" type="ORF">SDC9_44216</name>
</gene>
<sequence>MLLGTETDVDPFCLPDVMNEKVRGAHPGGVEIAQQRVAAIGLEFKRLSVGEGDANLLACLRVLTVQRDAHDAVVEVAASVRVEFVRIVAADDPDFIVEHAPRARRARLVGEGPVFHAAFD</sequence>
<name>A0A644W370_9ZZZZ</name>
<protein>
    <submittedName>
        <fullName evidence="1">Uncharacterized protein</fullName>
    </submittedName>
</protein>